<dbReference type="KEGG" id="nmus:H7A79_1387"/>
<dbReference type="EMBL" id="CP060414">
    <property type="protein sequence ID" value="QNT60201.1"/>
    <property type="molecule type" value="Genomic_DNA"/>
</dbReference>
<dbReference type="Pfam" id="PF07030">
    <property type="entry name" value="Phage_Mu_Gp36"/>
    <property type="match status" value="1"/>
</dbReference>
<dbReference type="InterPro" id="IPR009752">
    <property type="entry name" value="Phage_Mu_GpJ"/>
</dbReference>
<reference evidence="1" key="1">
    <citation type="submission" date="2024-06" db="EMBL/GenBank/DDBJ databases">
        <title>Complete Genome Sequence of mouse commensal type strain Neisseria musculi.</title>
        <authorList>
            <person name="Thapa E."/>
            <person name="Aluvathingal J."/>
            <person name="Nadendla S."/>
            <person name="Mehta A."/>
            <person name="Tettelin H."/>
            <person name="Weyand N.J."/>
        </authorList>
    </citation>
    <scope>NUCLEOTIDE SEQUENCE</scope>
    <source>
        <strain evidence="1">NW831</strain>
    </source>
</reference>
<protein>
    <recommendedName>
        <fullName evidence="3">Mu-like prophage protein gp36</fullName>
    </recommendedName>
</protein>
<accession>A0A7H1MEY6</accession>
<evidence type="ECO:0008006" key="3">
    <source>
        <dbReference type="Google" id="ProtNLM"/>
    </source>
</evidence>
<keyword evidence="2" id="KW-1185">Reference proteome</keyword>
<evidence type="ECO:0000313" key="1">
    <source>
        <dbReference type="EMBL" id="QNT60201.1"/>
    </source>
</evidence>
<proteinExistence type="predicted"/>
<sequence length="141" mass="15737">MLIGPEDMILRFSEREIAALTDHDYGKTVKVEVLERAIADAEAEAEAGSYLAAAGYKNLNGDAVPRVLVIKVCDIARYYLHEDGDIEIVEKRYKAAIEWLKSVVKEPRLLGLDAVQPAAKASDGLYAVRPNKVEEWHEVNR</sequence>
<name>A0A7H1MEY6_9NEIS</name>
<dbReference type="AlphaFoldDB" id="A0A7H1MEY6"/>
<organism evidence="1 2">
    <name type="scientific">Neisseria musculi</name>
    <dbReference type="NCBI Taxonomy" id="1815583"/>
    <lineage>
        <taxon>Bacteria</taxon>
        <taxon>Pseudomonadati</taxon>
        <taxon>Pseudomonadota</taxon>
        <taxon>Betaproteobacteria</taxon>
        <taxon>Neisseriales</taxon>
        <taxon>Neisseriaceae</taxon>
        <taxon>Neisseria</taxon>
    </lineage>
</organism>
<dbReference type="Proteomes" id="UP000516412">
    <property type="component" value="Chromosome"/>
</dbReference>
<gene>
    <name evidence="1" type="ORF">H7A79_1387</name>
</gene>
<dbReference type="RefSeq" id="WP_187001551.1">
    <property type="nucleotide sequence ID" value="NZ_CP060414.2"/>
</dbReference>
<evidence type="ECO:0000313" key="2">
    <source>
        <dbReference type="Proteomes" id="UP000516412"/>
    </source>
</evidence>